<sequence length="325" mass="37556">IRLVAEVILLCGALLYILAALRESKFLGYHMFIENLMTAPSRVMFLFSCCLMMIVPFLRLTCLTELDDHVSVVIMLTTAPYFLFFCRGFKTVGPFVVMIYRMVMGDLLRFVSIYLVFVMGFAQSYFIIFLSFDNPATPEGIDDSETNPVPSAMESIVAMFLMSLTNFGDYYGTMERTNHEMEAKILFVIFMVIVAVLLVNMLIAMMGNTYQKIAETRNEWQRQWARIVLVVERGVAPAERLRNLKSYSQPMSDGRRALVLRLNMSDADKEEMKEILEMKRIHDRLKKKRTLERELREKEKKALRDKILGREPSIEEEDVGNKVAL</sequence>
<evidence type="ECO:0000259" key="7">
    <source>
        <dbReference type="Pfam" id="PF00520"/>
    </source>
</evidence>
<evidence type="ECO:0000256" key="6">
    <source>
        <dbReference type="SAM" id="Phobius"/>
    </source>
</evidence>
<evidence type="ECO:0000256" key="3">
    <source>
        <dbReference type="ARBA" id="ARBA00022737"/>
    </source>
</evidence>
<dbReference type="PANTHER" id="PTHR10582">
    <property type="entry name" value="TRANSIENT RECEPTOR POTENTIAL ION CHANNEL PROTEIN"/>
    <property type="match status" value="1"/>
</dbReference>
<feature type="transmembrane region" description="Helical" evidence="6">
    <location>
        <begin position="107"/>
        <end position="132"/>
    </location>
</feature>
<evidence type="ECO:0000256" key="1">
    <source>
        <dbReference type="ARBA" id="ARBA00004141"/>
    </source>
</evidence>
<dbReference type="InterPro" id="IPR024862">
    <property type="entry name" value="TRPV"/>
</dbReference>
<keyword evidence="2 6" id="KW-0812">Transmembrane</keyword>
<protein>
    <submittedName>
        <fullName evidence="8">Transient receptor potential cation channel subfamily V member 5</fullName>
    </submittedName>
</protein>
<dbReference type="GO" id="GO:0098703">
    <property type="term" value="P:calcium ion import across plasma membrane"/>
    <property type="evidence" value="ECO:0007669"/>
    <property type="project" value="TreeGrafter"/>
</dbReference>
<dbReference type="InterPro" id="IPR005821">
    <property type="entry name" value="Ion_trans_dom"/>
</dbReference>
<keyword evidence="3" id="KW-0677">Repeat</keyword>
<evidence type="ECO:0000313" key="8">
    <source>
        <dbReference type="EMBL" id="KAJ6649472.1"/>
    </source>
</evidence>
<dbReference type="GO" id="GO:0005886">
    <property type="term" value="C:plasma membrane"/>
    <property type="evidence" value="ECO:0007669"/>
    <property type="project" value="TreeGrafter"/>
</dbReference>
<comment type="caution">
    <text evidence="8">The sequence shown here is derived from an EMBL/GenBank/DDBJ whole genome shotgun (WGS) entry which is preliminary data.</text>
</comment>
<name>A0A9Q0NFR3_9DIPT</name>
<feature type="transmembrane region" description="Helical" evidence="6">
    <location>
        <begin position="185"/>
        <end position="207"/>
    </location>
</feature>
<proteinExistence type="predicted"/>
<dbReference type="GO" id="GO:0005262">
    <property type="term" value="F:calcium channel activity"/>
    <property type="evidence" value="ECO:0007669"/>
    <property type="project" value="TreeGrafter"/>
</dbReference>
<keyword evidence="9" id="KW-1185">Reference proteome</keyword>
<keyword evidence="5 6" id="KW-0472">Membrane</keyword>
<organism evidence="8 9">
    <name type="scientific">Pseudolycoriella hygida</name>
    <dbReference type="NCBI Taxonomy" id="35572"/>
    <lineage>
        <taxon>Eukaryota</taxon>
        <taxon>Metazoa</taxon>
        <taxon>Ecdysozoa</taxon>
        <taxon>Arthropoda</taxon>
        <taxon>Hexapoda</taxon>
        <taxon>Insecta</taxon>
        <taxon>Pterygota</taxon>
        <taxon>Neoptera</taxon>
        <taxon>Endopterygota</taxon>
        <taxon>Diptera</taxon>
        <taxon>Nematocera</taxon>
        <taxon>Sciaroidea</taxon>
        <taxon>Sciaridae</taxon>
        <taxon>Pseudolycoriella</taxon>
    </lineage>
</organism>
<evidence type="ECO:0000256" key="4">
    <source>
        <dbReference type="ARBA" id="ARBA00022989"/>
    </source>
</evidence>
<evidence type="ECO:0000256" key="5">
    <source>
        <dbReference type="ARBA" id="ARBA00023136"/>
    </source>
</evidence>
<feature type="non-terminal residue" evidence="8">
    <location>
        <position position="1"/>
    </location>
</feature>
<gene>
    <name evidence="8" type="primary">Trpv5</name>
    <name evidence="8" type="ORF">Bhyg_04708</name>
</gene>
<feature type="transmembrane region" description="Helical" evidence="6">
    <location>
        <begin position="152"/>
        <end position="173"/>
    </location>
</feature>
<dbReference type="OrthoDB" id="533508at2759"/>
<feature type="transmembrane region" description="Helical" evidence="6">
    <location>
        <begin position="43"/>
        <end position="61"/>
    </location>
</feature>
<evidence type="ECO:0000256" key="2">
    <source>
        <dbReference type="ARBA" id="ARBA00022692"/>
    </source>
</evidence>
<keyword evidence="8" id="KW-0675">Receptor</keyword>
<dbReference type="Proteomes" id="UP001151699">
    <property type="component" value="Chromosome A"/>
</dbReference>
<reference evidence="8" key="1">
    <citation type="submission" date="2022-07" db="EMBL/GenBank/DDBJ databases">
        <authorList>
            <person name="Trinca V."/>
            <person name="Uliana J.V.C."/>
            <person name="Torres T.T."/>
            <person name="Ward R.J."/>
            <person name="Monesi N."/>
        </authorList>
    </citation>
    <scope>NUCLEOTIDE SEQUENCE</scope>
    <source>
        <strain evidence="8">HSMRA1968</strain>
        <tissue evidence="8">Whole embryos</tissue>
    </source>
</reference>
<dbReference type="AlphaFoldDB" id="A0A9Q0NFR3"/>
<evidence type="ECO:0000313" key="9">
    <source>
        <dbReference type="Proteomes" id="UP001151699"/>
    </source>
</evidence>
<comment type="subcellular location">
    <subcellularLocation>
        <location evidence="1">Membrane</location>
        <topology evidence="1">Multi-pass membrane protein</topology>
    </subcellularLocation>
</comment>
<dbReference type="Pfam" id="PF00520">
    <property type="entry name" value="Ion_trans"/>
    <property type="match status" value="1"/>
</dbReference>
<dbReference type="PANTHER" id="PTHR10582:SF28">
    <property type="entry name" value="NANCHUNG, ISOFORM B"/>
    <property type="match status" value="1"/>
</dbReference>
<feature type="transmembrane region" description="Helical" evidence="6">
    <location>
        <begin position="6"/>
        <end position="22"/>
    </location>
</feature>
<keyword evidence="4 6" id="KW-1133">Transmembrane helix</keyword>
<dbReference type="EMBL" id="WJQU01000001">
    <property type="protein sequence ID" value="KAJ6649472.1"/>
    <property type="molecule type" value="Genomic_DNA"/>
</dbReference>
<accession>A0A9Q0NFR3</accession>
<feature type="domain" description="Ion transport" evidence="7">
    <location>
        <begin position="29"/>
        <end position="217"/>
    </location>
</feature>